<accession>A0AA37LTU8</accession>
<name>A0AA37LTU8_9PEZI</name>
<dbReference type="Proteomes" id="UP001055172">
    <property type="component" value="Unassembled WGS sequence"/>
</dbReference>
<gene>
    <name evidence="1" type="ORF">ColLi_07477</name>
</gene>
<dbReference type="EMBL" id="BPPX01000015">
    <property type="protein sequence ID" value="GJC84639.1"/>
    <property type="molecule type" value="Genomic_DNA"/>
</dbReference>
<evidence type="ECO:0000313" key="1">
    <source>
        <dbReference type="EMBL" id="GJC84639.1"/>
    </source>
</evidence>
<proteinExistence type="predicted"/>
<reference evidence="1 2" key="1">
    <citation type="submission" date="2021-07" db="EMBL/GenBank/DDBJ databases">
        <title>Genome data of Colletotrichum spaethianum.</title>
        <authorList>
            <person name="Utami Y.D."/>
            <person name="Hiruma K."/>
        </authorList>
    </citation>
    <scope>NUCLEOTIDE SEQUENCE [LARGE SCALE GENOMIC DNA]</scope>
    <source>
        <strain evidence="1 2">MAFF 242679</strain>
    </source>
</reference>
<protein>
    <submittedName>
        <fullName evidence="1">Uncharacterized protein</fullName>
    </submittedName>
</protein>
<dbReference type="AlphaFoldDB" id="A0AA37LTU8"/>
<keyword evidence="2" id="KW-1185">Reference proteome</keyword>
<organism evidence="1 2">
    <name type="scientific">Colletotrichum liriopes</name>
    <dbReference type="NCBI Taxonomy" id="708192"/>
    <lineage>
        <taxon>Eukaryota</taxon>
        <taxon>Fungi</taxon>
        <taxon>Dikarya</taxon>
        <taxon>Ascomycota</taxon>
        <taxon>Pezizomycotina</taxon>
        <taxon>Sordariomycetes</taxon>
        <taxon>Hypocreomycetidae</taxon>
        <taxon>Glomerellales</taxon>
        <taxon>Glomerellaceae</taxon>
        <taxon>Colletotrichum</taxon>
        <taxon>Colletotrichum spaethianum species complex</taxon>
    </lineage>
</organism>
<sequence length="66" mass="6838">MPPSIVSLALPPIEVLTARTKTARAPIGASPADVGRQRAGIWYVQDARVLAAGASLHLTAKSPAFC</sequence>
<evidence type="ECO:0000313" key="2">
    <source>
        <dbReference type="Proteomes" id="UP001055172"/>
    </source>
</evidence>
<comment type="caution">
    <text evidence="1">The sequence shown here is derived from an EMBL/GenBank/DDBJ whole genome shotgun (WGS) entry which is preliminary data.</text>
</comment>